<evidence type="ECO:0000313" key="2">
    <source>
        <dbReference type="Proteomes" id="UP000677918"/>
    </source>
</evidence>
<organism evidence="1 2">
    <name type="scientific">Xylanibacillus composti</name>
    <dbReference type="NCBI Taxonomy" id="1572762"/>
    <lineage>
        <taxon>Bacteria</taxon>
        <taxon>Bacillati</taxon>
        <taxon>Bacillota</taxon>
        <taxon>Bacilli</taxon>
        <taxon>Bacillales</taxon>
        <taxon>Paenibacillaceae</taxon>
        <taxon>Xylanibacillus</taxon>
    </lineage>
</organism>
<reference evidence="1" key="1">
    <citation type="submission" date="2021-04" db="EMBL/GenBank/DDBJ databases">
        <title>Draft genome sequence of Xylanibacillus composti strain K13.</title>
        <authorList>
            <person name="Uke A."/>
            <person name="Chhe C."/>
            <person name="Baramee S."/>
            <person name="Kosugi A."/>
        </authorList>
    </citation>
    <scope>NUCLEOTIDE SEQUENCE</scope>
    <source>
        <strain evidence="1">K13</strain>
    </source>
</reference>
<dbReference type="RefSeq" id="WP_213412398.1">
    <property type="nucleotide sequence ID" value="NZ_BOVK01000031.1"/>
</dbReference>
<accession>A0A8J4H6W6</accession>
<keyword evidence="2" id="KW-1185">Reference proteome</keyword>
<dbReference type="AlphaFoldDB" id="A0A8J4H6W6"/>
<evidence type="ECO:0000313" key="1">
    <source>
        <dbReference type="EMBL" id="GIQ69603.1"/>
    </source>
</evidence>
<proteinExistence type="predicted"/>
<sequence>MHDKQLDGFLGEWTLVPHLCSYEVGQPPKQGLYRIEWSNDLLVCSLSWVSTDNTKHQTTYLTKPDGVARPYTTSDLADTILTRLSDDHTLDTAVMKADIVVSFARRILAENQTQMTITQSGFTPEGKGFANHSVYHRQRPLSGC</sequence>
<name>A0A8J4H6W6_9BACL</name>
<protein>
    <submittedName>
        <fullName evidence="1">Uncharacterized protein</fullName>
    </submittedName>
</protein>
<gene>
    <name evidence="1" type="ORF">XYCOK13_24270</name>
</gene>
<dbReference type="EMBL" id="BOVK01000031">
    <property type="protein sequence ID" value="GIQ69603.1"/>
    <property type="molecule type" value="Genomic_DNA"/>
</dbReference>
<dbReference type="Proteomes" id="UP000677918">
    <property type="component" value="Unassembled WGS sequence"/>
</dbReference>
<comment type="caution">
    <text evidence="1">The sequence shown here is derived from an EMBL/GenBank/DDBJ whole genome shotgun (WGS) entry which is preliminary data.</text>
</comment>